<feature type="compositionally biased region" description="Pro residues" evidence="1">
    <location>
        <begin position="194"/>
        <end position="204"/>
    </location>
</feature>
<dbReference type="VEuPathDB" id="ToxoDB:cyc_07834"/>
<sequence length="349" mass="37399">MTIPQLHRLGALSAQQLPPGRCRIFSATLRLDMPQKKEPLMQRLSTLYSSGREAAETALGGAAGKLPGSYCCCHKQRLRRAFFVASLHHQTDAKLPFQKPPLSPSLDRTVSACLPVEALEDLVGSHKEDSSQEKNHACSEKTADDDASLHVSLLLRPPSAGCIDSSLSLPAAEAAWKHHSSREDSAPGETVGAPAPPLPPPHSVPPKSATAEAKRFAALPSDDSTLKELLLSLQQSRGRAAYTGEEEVLLLEGAAADCSLLSASAGFAFRRAARRLQATGMLLQPHQLLRSLKAAASAVAFQPLAPELLTMLLQQLQQKLVYFSTLPSVGEFAPYSCSPSAAQLMQRAY</sequence>
<dbReference type="AlphaFoldDB" id="A0A1D3D624"/>
<name>A0A1D3D624_9EIME</name>
<reference evidence="2 3" key="1">
    <citation type="journal article" date="2016" name="BMC Genomics">
        <title>Comparative genomics reveals Cyclospora cayetanensis possesses coccidia-like metabolism and invasion components but unique surface antigens.</title>
        <authorList>
            <person name="Liu S."/>
            <person name="Wang L."/>
            <person name="Zheng H."/>
            <person name="Xu Z."/>
            <person name="Roellig D.M."/>
            <person name="Li N."/>
            <person name="Frace M.A."/>
            <person name="Tang K."/>
            <person name="Arrowood M.J."/>
            <person name="Moss D.M."/>
            <person name="Zhang L."/>
            <person name="Feng Y."/>
            <person name="Xiao L."/>
        </authorList>
    </citation>
    <scope>NUCLEOTIDE SEQUENCE [LARGE SCALE GENOMIC DNA]</scope>
    <source>
        <strain evidence="2 3">CHN_HEN01</strain>
    </source>
</reference>
<accession>A0A1D3D624</accession>
<proteinExistence type="predicted"/>
<evidence type="ECO:0000313" key="2">
    <source>
        <dbReference type="EMBL" id="OEH78886.1"/>
    </source>
</evidence>
<gene>
    <name evidence="2" type="ORF">cyc_07834</name>
</gene>
<protein>
    <submittedName>
        <fullName evidence="2">Uncharacterized protein</fullName>
    </submittedName>
</protein>
<feature type="region of interest" description="Disordered" evidence="1">
    <location>
        <begin position="178"/>
        <end position="209"/>
    </location>
</feature>
<evidence type="ECO:0000256" key="1">
    <source>
        <dbReference type="SAM" id="MobiDB-lite"/>
    </source>
</evidence>
<dbReference type="InParanoid" id="A0A1D3D624"/>
<dbReference type="Proteomes" id="UP000095192">
    <property type="component" value="Unassembled WGS sequence"/>
</dbReference>
<dbReference type="EMBL" id="JROU02000585">
    <property type="protein sequence ID" value="OEH78886.1"/>
    <property type="molecule type" value="Genomic_DNA"/>
</dbReference>
<keyword evidence="3" id="KW-1185">Reference proteome</keyword>
<comment type="caution">
    <text evidence="2">The sequence shown here is derived from an EMBL/GenBank/DDBJ whole genome shotgun (WGS) entry which is preliminary data.</text>
</comment>
<evidence type="ECO:0000313" key="3">
    <source>
        <dbReference type="Proteomes" id="UP000095192"/>
    </source>
</evidence>
<organism evidence="2 3">
    <name type="scientific">Cyclospora cayetanensis</name>
    <dbReference type="NCBI Taxonomy" id="88456"/>
    <lineage>
        <taxon>Eukaryota</taxon>
        <taxon>Sar</taxon>
        <taxon>Alveolata</taxon>
        <taxon>Apicomplexa</taxon>
        <taxon>Conoidasida</taxon>
        <taxon>Coccidia</taxon>
        <taxon>Eucoccidiorida</taxon>
        <taxon>Eimeriorina</taxon>
        <taxon>Eimeriidae</taxon>
        <taxon>Cyclospora</taxon>
    </lineage>
</organism>